<evidence type="ECO:0000256" key="2">
    <source>
        <dbReference type="ARBA" id="ARBA00010790"/>
    </source>
</evidence>
<feature type="domain" description="Glucose-methanol-choline oxidoreductase N-terminal" evidence="9">
    <location>
        <begin position="11"/>
        <end position="34"/>
    </location>
</feature>
<dbReference type="InterPro" id="IPR007867">
    <property type="entry name" value="GMC_OxRtase_C"/>
</dbReference>
<evidence type="ECO:0000313" key="11">
    <source>
        <dbReference type="EMBL" id="EMD32517.1"/>
    </source>
</evidence>
<dbReference type="GO" id="GO:0016614">
    <property type="term" value="F:oxidoreductase activity, acting on CH-OH group of donors"/>
    <property type="evidence" value="ECO:0007669"/>
    <property type="project" value="InterPro"/>
</dbReference>
<dbReference type="PANTHER" id="PTHR11552">
    <property type="entry name" value="GLUCOSE-METHANOL-CHOLINE GMC OXIDOREDUCTASE"/>
    <property type="match status" value="1"/>
</dbReference>
<organism evidence="11 12">
    <name type="scientific">Ceriporiopsis subvermispora (strain B)</name>
    <name type="common">White-rot fungus</name>
    <name type="synonym">Gelatoporia subvermispora</name>
    <dbReference type="NCBI Taxonomy" id="914234"/>
    <lineage>
        <taxon>Eukaryota</taxon>
        <taxon>Fungi</taxon>
        <taxon>Dikarya</taxon>
        <taxon>Basidiomycota</taxon>
        <taxon>Agaricomycotina</taxon>
        <taxon>Agaricomycetes</taxon>
        <taxon>Polyporales</taxon>
        <taxon>Gelatoporiaceae</taxon>
        <taxon>Gelatoporia</taxon>
    </lineage>
</organism>
<keyword evidence="5 8" id="KW-0274">FAD</keyword>
<evidence type="ECO:0000256" key="3">
    <source>
        <dbReference type="ARBA" id="ARBA00022630"/>
    </source>
</evidence>
<evidence type="ECO:0000259" key="10">
    <source>
        <dbReference type="PROSITE" id="PS00624"/>
    </source>
</evidence>
<dbReference type="InterPro" id="IPR036188">
    <property type="entry name" value="FAD/NAD-bd_sf"/>
</dbReference>
<dbReference type="InterPro" id="IPR000172">
    <property type="entry name" value="GMC_OxRdtase_N"/>
</dbReference>
<keyword evidence="3 8" id="KW-0285">Flavoprotein</keyword>
<evidence type="ECO:0000313" key="12">
    <source>
        <dbReference type="Proteomes" id="UP000016930"/>
    </source>
</evidence>
<dbReference type="Gene3D" id="3.30.560.10">
    <property type="entry name" value="Glucose Oxidase, domain 3"/>
    <property type="match status" value="1"/>
</dbReference>
<dbReference type="Proteomes" id="UP000016930">
    <property type="component" value="Unassembled WGS sequence"/>
</dbReference>
<evidence type="ECO:0000256" key="6">
    <source>
        <dbReference type="ARBA" id="ARBA00023002"/>
    </source>
</evidence>
<evidence type="ECO:0000256" key="1">
    <source>
        <dbReference type="ARBA" id="ARBA00001974"/>
    </source>
</evidence>
<evidence type="ECO:0000259" key="9">
    <source>
        <dbReference type="PROSITE" id="PS00623"/>
    </source>
</evidence>
<dbReference type="InterPro" id="IPR012132">
    <property type="entry name" value="GMC_OxRdtase"/>
</dbReference>
<gene>
    <name evidence="11" type="ORF">CERSUDRAFT_87836</name>
</gene>
<dbReference type="EMBL" id="KB445810">
    <property type="protein sequence ID" value="EMD32517.1"/>
    <property type="molecule type" value="Genomic_DNA"/>
</dbReference>
<evidence type="ECO:0000256" key="4">
    <source>
        <dbReference type="ARBA" id="ARBA00022729"/>
    </source>
</evidence>
<keyword evidence="6" id="KW-0560">Oxidoreductase</keyword>
<dbReference type="STRING" id="914234.M2R2Q5"/>
<dbReference type="PROSITE" id="PS00623">
    <property type="entry name" value="GMC_OXRED_1"/>
    <property type="match status" value="1"/>
</dbReference>
<evidence type="ECO:0000256" key="5">
    <source>
        <dbReference type="ARBA" id="ARBA00022827"/>
    </source>
</evidence>
<dbReference type="HOGENOM" id="CLU_002865_6_0_1"/>
<keyword evidence="4" id="KW-0732">Signal</keyword>
<feature type="active site" description="Proton donor" evidence="7">
    <location>
        <position position="462"/>
    </location>
</feature>
<dbReference type="AlphaFoldDB" id="M2R2Q5"/>
<accession>M2R2Q5</accession>
<reference evidence="11 12" key="1">
    <citation type="journal article" date="2012" name="Proc. Natl. Acad. Sci. U.S.A.">
        <title>Comparative genomics of Ceriporiopsis subvermispora and Phanerochaete chrysosporium provide insight into selective ligninolysis.</title>
        <authorList>
            <person name="Fernandez-Fueyo E."/>
            <person name="Ruiz-Duenas F.J."/>
            <person name="Ferreira P."/>
            <person name="Floudas D."/>
            <person name="Hibbett D.S."/>
            <person name="Canessa P."/>
            <person name="Larrondo L.F."/>
            <person name="James T.Y."/>
            <person name="Seelenfreund D."/>
            <person name="Lobos S."/>
            <person name="Polanco R."/>
            <person name="Tello M."/>
            <person name="Honda Y."/>
            <person name="Watanabe T."/>
            <person name="Watanabe T."/>
            <person name="Ryu J.S."/>
            <person name="Kubicek C.P."/>
            <person name="Schmoll M."/>
            <person name="Gaskell J."/>
            <person name="Hammel K.E."/>
            <person name="St John F.J."/>
            <person name="Vanden Wymelenberg A."/>
            <person name="Sabat G."/>
            <person name="Splinter BonDurant S."/>
            <person name="Syed K."/>
            <person name="Yadav J.S."/>
            <person name="Doddapaneni H."/>
            <person name="Subramanian V."/>
            <person name="Lavin J.L."/>
            <person name="Oguiza J.A."/>
            <person name="Perez G."/>
            <person name="Pisabarro A.G."/>
            <person name="Ramirez L."/>
            <person name="Santoyo F."/>
            <person name="Master E."/>
            <person name="Coutinho P.M."/>
            <person name="Henrissat B."/>
            <person name="Lombard V."/>
            <person name="Magnuson J.K."/>
            <person name="Kuees U."/>
            <person name="Hori C."/>
            <person name="Igarashi K."/>
            <person name="Samejima M."/>
            <person name="Held B.W."/>
            <person name="Barry K.W."/>
            <person name="LaButti K.M."/>
            <person name="Lapidus A."/>
            <person name="Lindquist E.A."/>
            <person name="Lucas S.M."/>
            <person name="Riley R."/>
            <person name="Salamov A.A."/>
            <person name="Hoffmeister D."/>
            <person name="Schwenk D."/>
            <person name="Hadar Y."/>
            <person name="Yarden O."/>
            <person name="de Vries R.P."/>
            <person name="Wiebenga A."/>
            <person name="Stenlid J."/>
            <person name="Eastwood D."/>
            <person name="Grigoriev I.V."/>
            <person name="Berka R.M."/>
            <person name="Blanchette R.A."/>
            <person name="Kersten P."/>
            <person name="Martinez A.T."/>
            <person name="Vicuna R."/>
            <person name="Cullen D."/>
        </authorList>
    </citation>
    <scope>NUCLEOTIDE SEQUENCE [LARGE SCALE GENOMIC DNA]</scope>
    <source>
        <strain evidence="11 12">B</strain>
    </source>
</reference>
<dbReference type="OrthoDB" id="269227at2759"/>
<dbReference type="Pfam" id="PF05199">
    <property type="entry name" value="GMC_oxred_C"/>
    <property type="match status" value="1"/>
</dbReference>
<sequence>MDNSVIGWNRGKGLGGSSAMNFWAWIKPPSEDVDAWEALGNSGWNWESYQKYVLRAEKFTPTTEIDPGDFARHNADWRGQSGLIKTMVSDRVRILDKLYFDTAKNLGIPLLEDPYGGNITGAWTASSTIDKESQWKRSYSATACYLPYLGQPNFKVLTEAAAAQILFSEEKQDGKLVATGVKFIHGDKTHVVHARKEIISSAGAIKTPQLLELSGIGRADVLRRIGVPLKIELPGVGENVQDHLVIGIPMEIKTTIGVSPTFDLLRDPEYLKAQAELVELDQPNAHRYAINNFTYIPYSLANPGDAPSLVEKAEARVRALKDSGRLPPGLAEQYDLQLRALRDSHVPDVELIMFPAFFSWKTPPQPGTLYATLFCVHNHPFSRGTIHSVSNNPLDDPEIDPHYLEDPIDLELYAQSVRYAKKLAKTEPWKSIVVKGVDSGMNHTSDEEVESFVKNYSGSCFHAVGSASMLPREKNGVVDPELRVYGTANLRICDISVVPLHVAAHTQSLAYALGEKLADMLKTAA</sequence>
<dbReference type="SUPFAM" id="SSF51905">
    <property type="entry name" value="FAD/NAD(P)-binding domain"/>
    <property type="match status" value="1"/>
</dbReference>
<evidence type="ECO:0000256" key="8">
    <source>
        <dbReference type="RuleBase" id="RU003968"/>
    </source>
</evidence>
<name>M2R2Q5_CERS8</name>
<dbReference type="Pfam" id="PF00732">
    <property type="entry name" value="GMC_oxred_N"/>
    <property type="match status" value="1"/>
</dbReference>
<feature type="active site" description="Proton acceptor" evidence="7">
    <location>
        <position position="505"/>
    </location>
</feature>
<proteinExistence type="inferred from homology"/>
<evidence type="ECO:0000256" key="7">
    <source>
        <dbReference type="PIRSR" id="PIRSR000137-1"/>
    </source>
</evidence>
<dbReference type="PROSITE" id="PS00624">
    <property type="entry name" value="GMC_OXRED_2"/>
    <property type="match status" value="1"/>
</dbReference>
<comment type="similarity">
    <text evidence="2 8">Belongs to the GMC oxidoreductase family.</text>
</comment>
<dbReference type="PANTHER" id="PTHR11552:SF201">
    <property type="entry name" value="GLUCOSE-METHANOL-CHOLINE OXIDOREDUCTASE N-TERMINAL DOMAIN-CONTAINING PROTEIN"/>
    <property type="match status" value="1"/>
</dbReference>
<comment type="cofactor">
    <cofactor evidence="1">
        <name>FAD</name>
        <dbReference type="ChEBI" id="CHEBI:57692"/>
    </cofactor>
</comment>
<protein>
    <recommendedName>
        <fullName evidence="9 10">Glucose-methanol-choline oxidoreductase N-terminal domain-containing protein</fullName>
    </recommendedName>
</protein>
<keyword evidence="12" id="KW-1185">Reference proteome</keyword>
<dbReference type="GO" id="GO:0050660">
    <property type="term" value="F:flavin adenine dinucleotide binding"/>
    <property type="evidence" value="ECO:0007669"/>
    <property type="project" value="InterPro"/>
</dbReference>
<dbReference type="SUPFAM" id="SSF54373">
    <property type="entry name" value="FAD-linked reductases, C-terminal domain"/>
    <property type="match status" value="1"/>
</dbReference>
<feature type="domain" description="Glucose-methanol-choline oxidoreductase N-terminal" evidence="10">
    <location>
        <begin position="203"/>
        <end position="217"/>
    </location>
</feature>
<dbReference type="Gene3D" id="3.50.50.60">
    <property type="entry name" value="FAD/NAD(P)-binding domain"/>
    <property type="match status" value="1"/>
</dbReference>
<dbReference type="PIRSF" id="PIRSF000137">
    <property type="entry name" value="Alcohol_oxidase"/>
    <property type="match status" value="1"/>
</dbReference>